<feature type="compositionally biased region" description="Basic and acidic residues" evidence="6">
    <location>
        <begin position="820"/>
        <end position="833"/>
    </location>
</feature>
<dbReference type="Pfam" id="PF25597">
    <property type="entry name" value="SH3_retrovirus"/>
    <property type="match status" value="1"/>
</dbReference>
<organism evidence="9 10">
    <name type="scientific">Centaurea solstitialis</name>
    <name type="common">yellow star-thistle</name>
    <dbReference type="NCBI Taxonomy" id="347529"/>
    <lineage>
        <taxon>Eukaryota</taxon>
        <taxon>Viridiplantae</taxon>
        <taxon>Streptophyta</taxon>
        <taxon>Embryophyta</taxon>
        <taxon>Tracheophyta</taxon>
        <taxon>Spermatophyta</taxon>
        <taxon>Magnoliopsida</taxon>
        <taxon>eudicotyledons</taxon>
        <taxon>Gunneridae</taxon>
        <taxon>Pentapetalae</taxon>
        <taxon>asterids</taxon>
        <taxon>campanulids</taxon>
        <taxon>Asterales</taxon>
        <taxon>Asteraceae</taxon>
        <taxon>Carduoideae</taxon>
        <taxon>Cardueae</taxon>
        <taxon>Centaureinae</taxon>
        <taxon>Centaurea</taxon>
    </lineage>
</organism>
<feature type="compositionally biased region" description="Low complexity" evidence="6">
    <location>
        <begin position="858"/>
        <end position="874"/>
    </location>
</feature>
<dbReference type="PROSITE" id="PS50994">
    <property type="entry name" value="INTEGRASE"/>
    <property type="match status" value="1"/>
</dbReference>
<dbReference type="Proteomes" id="UP001172457">
    <property type="component" value="Chromosome 4"/>
</dbReference>
<dbReference type="Pfam" id="PF00098">
    <property type="entry name" value="zf-CCHC"/>
    <property type="match status" value="1"/>
</dbReference>
<dbReference type="InterPro" id="IPR039537">
    <property type="entry name" value="Retrotran_Ty1/copia-like"/>
</dbReference>
<dbReference type="PANTHER" id="PTHR42648:SF25">
    <property type="entry name" value="RNA-DIRECTED DNA POLYMERASE"/>
    <property type="match status" value="1"/>
</dbReference>
<dbReference type="InterPro" id="IPR036875">
    <property type="entry name" value="Znf_CCHC_sf"/>
</dbReference>
<keyword evidence="3" id="KW-0064">Aspartyl protease</keyword>
<comment type="caution">
    <text evidence="9">The sequence shown here is derived from an EMBL/GenBank/DDBJ whole genome shotgun (WGS) entry which is preliminary data.</text>
</comment>
<dbReference type="InterPro" id="IPR001584">
    <property type="entry name" value="Integrase_cat-core"/>
</dbReference>
<dbReference type="PROSITE" id="PS50158">
    <property type="entry name" value="ZF_CCHC"/>
    <property type="match status" value="1"/>
</dbReference>
<proteinExistence type="predicted"/>
<dbReference type="Pfam" id="PF22936">
    <property type="entry name" value="Pol_BBD"/>
    <property type="match status" value="1"/>
</dbReference>
<keyword evidence="4" id="KW-0378">Hydrolase</keyword>
<dbReference type="SUPFAM" id="SSF53098">
    <property type="entry name" value="Ribonuclease H-like"/>
    <property type="match status" value="1"/>
</dbReference>
<dbReference type="GO" id="GO:0003676">
    <property type="term" value="F:nucleic acid binding"/>
    <property type="evidence" value="ECO:0007669"/>
    <property type="project" value="InterPro"/>
</dbReference>
<dbReference type="PANTHER" id="PTHR42648">
    <property type="entry name" value="TRANSPOSASE, PUTATIVE-RELATED"/>
    <property type="match status" value="1"/>
</dbReference>
<dbReference type="InterPro" id="IPR013103">
    <property type="entry name" value="RVT_2"/>
</dbReference>
<evidence type="ECO:0000259" key="7">
    <source>
        <dbReference type="PROSITE" id="PS50158"/>
    </source>
</evidence>
<evidence type="ECO:0000256" key="6">
    <source>
        <dbReference type="SAM" id="MobiDB-lite"/>
    </source>
</evidence>
<keyword evidence="10" id="KW-1185">Reference proteome</keyword>
<dbReference type="GO" id="GO:0008270">
    <property type="term" value="F:zinc ion binding"/>
    <property type="evidence" value="ECO:0007669"/>
    <property type="project" value="UniProtKB-KW"/>
</dbReference>
<keyword evidence="5" id="KW-0862">Zinc</keyword>
<evidence type="ECO:0000256" key="3">
    <source>
        <dbReference type="ARBA" id="ARBA00022750"/>
    </source>
</evidence>
<dbReference type="SMART" id="SM00343">
    <property type="entry name" value="ZnF_C2HC"/>
    <property type="match status" value="1"/>
</dbReference>
<feature type="compositionally biased region" description="Polar residues" evidence="6">
    <location>
        <begin position="840"/>
        <end position="857"/>
    </location>
</feature>
<dbReference type="InterPro" id="IPR025724">
    <property type="entry name" value="GAG-pre-integrase_dom"/>
</dbReference>
<dbReference type="InterPro" id="IPR057670">
    <property type="entry name" value="SH3_retrovirus"/>
</dbReference>
<dbReference type="InterPro" id="IPR043502">
    <property type="entry name" value="DNA/RNA_pol_sf"/>
</dbReference>
<gene>
    <name evidence="9" type="ORF">OSB04_015367</name>
</gene>
<feature type="domain" description="CCHC-type" evidence="7">
    <location>
        <begin position="295"/>
        <end position="310"/>
    </location>
</feature>
<feature type="compositionally biased region" description="Gly residues" evidence="6">
    <location>
        <begin position="234"/>
        <end position="256"/>
    </location>
</feature>
<name>A0AA38TH52_9ASTR</name>
<reference evidence="9" key="1">
    <citation type="submission" date="2023-03" db="EMBL/GenBank/DDBJ databases">
        <title>Chromosome-scale reference genome and RAD-based genetic map of yellow starthistle (Centaurea solstitialis) reveal putative structural variation and QTLs associated with invader traits.</title>
        <authorList>
            <person name="Reatini B."/>
            <person name="Cang F.A."/>
            <person name="Jiang Q."/>
            <person name="Mckibben M.T.W."/>
            <person name="Barker M.S."/>
            <person name="Rieseberg L.H."/>
            <person name="Dlugosch K.M."/>
        </authorList>
    </citation>
    <scope>NUCLEOTIDE SEQUENCE</scope>
    <source>
        <strain evidence="9">CAN-66</strain>
        <tissue evidence="9">Leaf</tissue>
    </source>
</reference>
<protein>
    <submittedName>
        <fullName evidence="9">Uncharacterized protein</fullName>
    </submittedName>
</protein>
<feature type="region of interest" description="Disordered" evidence="6">
    <location>
        <begin position="216"/>
        <end position="284"/>
    </location>
</feature>
<dbReference type="GO" id="GO:0015074">
    <property type="term" value="P:DNA integration"/>
    <property type="evidence" value="ECO:0007669"/>
    <property type="project" value="InterPro"/>
</dbReference>
<keyword evidence="5" id="KW-0863">Zinc-finger</keyword>
<dbReference type="SUPFAM" id="SSF57756">
    <property type="entry name" value="Retrovirus zinc finger-like domains"/>
    <property type="match status" value="1"/>
</dbReference>
<dbReference type="InterPro" id="IPR054722">
    <property type="entry name" value="PolX-like_BBD"/>
</dbReference>
<feature type="compositionally biased region" description="Polar residues" evidence="6">
    <location>
        <begin position="216"/>
        <end position="229"/>
    </location>
</feature>
<evidence type="ECO:0000259" key="8">
    <source>
        <dbReference type="PROSITE" id="PS50994"/>
    </source>
</evidence>
<dbReference type="Pfam" id="PF14223">
    <property type="entry name" value="Retrotran_gag_2"/>
    <property type="match status" value="1"/>
</dbReference>
<keyword evidence="1" id="KW-0645">Protease</keyword>
<evidence type="ECO:0000256" key="2">
    <source>
        <dbReference type="ARBA" id="ARBA00022723"/>
    </source>
</evidence>
<dbReference type="CDD" id="cd09272">
    <property type="entry name" value="RNase_HI_RT_Ty1"/>
    <property type="match status" value="1"/>
</dbReference>
<dbReference type="InterPro" id="IPR036397">
    <property type="entry name" value="RNaseH_sf"/>
</dbReference>
<evidence type="ECO:0000256" key="5">
    <source>
        <dbReference type="PROSITE-ProRule" id="PRU00047"/>
    </source>
</evidence>
<dbReference type="InterPro" id="IPR012337">
    <property type="entry name" value="RNaseH-like_sf"/>
</dbReference>
<dbReference type="Pfam" id="PF07727">
    <property type="entry name" value="RVT_2"/>
    <property type="match status" value="1"/>
</dbReference>
<dbReference type="SUPFAM" id="SSF56672">
    <property type="entry name" value="DNA/RNA polymerases"/>
    <property type="match status" value="1"/>
</dbReference>
<feature type="domain" description="Integrase catalytic" evidence="8">
    <location>
        <begin position="557"/>
        <end position="723"/>
    </location>
</feature>
<evidence type="ECO:0000313" key="10">
    <source>
        <dbReference type="Proteomes" id="UP001172457"/>
    </source>
</evidence>
<feature type="region of interest" description="Disordered" evidence="6">
    <location>
        <begin position="820"/>
        <end position="885"/>
    </location>
</feature>
<dbReference type="GO" id="GO:0004190">
    <property type="term" value="F:aspartic-type endopeptidase activity"/>
    <property type="evidence" value="ECO:0007669"/>
    <property type="project" value="UniProtKB-KW"/>
</dbReference>
<dbReference type="InterPro" id="IPR001878">
    <property type="entry name" value="Znf_CCHC"/>
</dbReference>
<dbReference type="Gene3D" id="4.10.60.10">
    <property type="entry name" value="Zinc finger, CCHC-type"/>
    <property type="match status" value="1"/>
</dbReference>
<keyword evidence="2" id="KW-0479">Metal-binding</keyword>
<sequence length="1505" mass="170000">MPKYPRFETMSIVTQQGRDGGSILFQCPMLTPTNYTTWAIKMEAIMDAQGVWESIEPEAGVAVDEKKNKSARAFIFQAVPEDILLQVAKKKTAKEVWDSLKMRYLGIDRVQKARLHSLKSDFEALRMKDGESIDEFAGKLSSMVSKYNSLGATLEDGVLVRKLLDSVPEKYLQLVASIEQYSGVDTMPFEEAIGRLKAYEDRLRLRNGSSTGENSLMFTKLDCQSNQKTSGGSSSTGGRGRGSSFPGRGGRSGGRGRGSDRGRGSNRGRGGRGGFGWQRSFGNNYQRGRDKQHIKCFNCDEYGHYASECKAPKRNDGEANLTQTQEEEPALLLSVCGEKTEKNDTMVLLNEDKVFPSRNEAKNEKGEDIWYLDTGASNHMTGVKEFFAEVDETITGQVRFGDGSKVQIKGKGTILLECRNGEQQVIQDVYFIPALHSNILSLGQMTEDGYKIEMLHEYLYVHDDNRRLVMKVKRSRNRLYKIVLHVTQPVCLATSVDDKAWLWHARLGHINFRVIESMVQKGLVQGVPCIKHPAQVCEGCLVAKQTRKPIPKEAEWRASRPLELVHADICGPISPQTIGGNRYFLLIVDDYCRYMWVYPIKTKDEAFPMFKRFKAKVEKEGRYKVKTLRTDRGGEFTSQRFSDFCDDEGIHRQLTAPYTPQQNGVVERRNRTILEVTRSLLKAMNVPETLWGEAVRHAVYLLNRVPTKGVKNMTPYEGWKGRKPTLAHVKVFGCVAHIKRLANHLTKLSDRSETMVYLGAEPGSKAFRLFDPKKNRLHVARDVFFEENARWNWSTAKDSQPTTNPNWFNVQVVAAGEEGIGKDTESDGEHETPAPRFDSNDSQSPLSTPSLTRSDTGNSSNSSPLASSTSSENSQGVSPSTYDHTPVRGFRLLSDVYARTQPVEDVQDELMLAGDEPTTYLEAARDRDWLGAMKRELESIERNYTWSLTNLPHGHKPIVLKWVFKLKKDAKGNITKHKARLVAKGYVQRKGVDFDEVFAPVARLETIRVLLALAAKEGWLVHHLDVKSAFLNGDLQEEVYVTQPDGFVIAGKEHMVYKLKKALYGLRQAPRAWNIKLDKTLKELGFQKCPQEQAVYKSQNQKSLLIVGVYVDDLIVQVKREFVHSKKQMREVFDMSDLGKLSYYLGLEVQQSKNQISIGQARYAQKILQVAGMSECNSAKIPMEPKLDLHKDDEGVPVNATHYRCLIGSLRYLIHTRPDLGYPMGVVSRYMESPRESHLKAVKQILRYIKGTINYGLVYQKGGDQKIVGYSDSSHNGDRDDGKSTSGMEFYFSDNLITWCSQKQQTVALSSCEAEFMAATLAACQALWLQSLLKYLIDFEAGCVKLLVDNKSAIELMKNPVFHGRSKHINTRYHFIRECVEKGLIYVEHVSGEAQRADILTKALPRVKFTEMRNLGFAQIADRCLHGVPKERPSMTEVVASLDVLLRLQEEYNGSAKAIHCRPFTTHWFQLPHQRHISFPQNYPKLPISSTVDPLQPTSSKFILI</sequence>
<evidence type="ECO:0000256" key="1">
    <source>
        <dbReference type="ARBA" id="ARBA00022670"/>
    </source>
</evidence>
<evidence type="ECO:0000256" key="4">
    <source>
        <dbReference type="ARBA" id="ARBA00022801"/>
    </source>
</evidence>
<accession>A0AA38TH52</accession>
<evidence type="ECO:0000313" key="9">
    <source>
        <dbReference type="EMBL" id="KAJ9551322.1"/>
    </source>
</evidence>
<dbReference type="Gene3D" id="3.30.420.10">
    <property type="entry name" value="Ribonuclease H-like superfamily/Ribonuclease H"/>
    <property type="match status" value="1"/>
</dbReference>
<dbReference type="GO" id="GO:0006508">
    <property type="term" value="P:proteolysis"/>
    <property type="evidence" value="ECO:0007669"/>
    <property type="project" value="UniProtKB-KW"/>
</dbReference>
<dbReference type="EMBL" id="JARYMX010000004">
    <property type="protein sequence ID" value="KAJ9551322.1"/>
    <property type="molecule type" value="Genomic_DNA"/>
</dbReference>
<dbReference type="Pfam" id="PF00665">
    <property type="entry name" value="rve"/>
    <property type="match status" value="1"/>
</dbReference>
<dbReference type="Pfam" id="PF13976">
    <property type="entry name" value="gag_pre-integrs"/>
    <property type="match status" value="1"/>
</dbReference>